<evidence type="ECO:0000313" key="3">
    <source>
        <dbReference type="EMBL" id="KAK1743702.1"/>
    </source>
</evidence>
<feature type="signal peptide" evidence="2">
    <location>
        <begin position="1"/>
        <end position="22"/>
    </location>
</feature>
<reference evidence="3" key="1">
    <citation type="submission" date="2023-06" db="EMBL/GenBank/DDBJ databases">
        <title>Survivors Of The Sea: Transcriptome response of Skeletonema marinoi to long-term dormancy.</title>
        <authorList>
            <person name="Pinder M.I.M."/>
            <person name="Kourtchenko O."/>
            <person name="Robertson E.K."/>
            <person name="Larsson T."/>
            <person name="Maumus F."/>
            <person name="Osuna-Cruz C.M."/>
            <person name="Vancaester E."/>
            <person name="Stenow R."/>
            <person name="Vandepoele K."/>
            <person name="Ploug H."/>
            <person name="Bruchert V."/>
            <person name="Godhe A."/>
            <person name="Topel M."/>
        </authorList>
    </citation>
    <scope>NUCLEOTIDE SEQUENCE</scope>
    <source>
        <strain evidence="3">R05AC</strain>
    </source>
</reference>
<accession>A0AAD8YCM8</accession>
<dbReference type="Gene3D" id="1.20.120.290">
    <property type="entry name" value="Oxygen-evolving enhancer protein 3 (PsbQ), four-helix up-down bundle"/>
    <property type="match status" value="1"/>
</dbReference>
<dbReference type="Proteomes" id="UP001224775">
    <property type="component" value="Unassembled WGS sequence"/>
</dbReference>
<protein>
    <recommendedName>
        <fullName evidence="5">PS II complex 12 kDa extrinsic protein</fullName>
    </recommendedName>
</protein>
<dbReference type="AlphaFoldDB" id="A0AAD8YCM8"/>
<dbReference type="EMBL" id="JATAAI010000008">
    <property type="protein sequence ID" value="KAK1743702.1"/>
    <property type="molecule type" value="Genomic_DNA"/>
</dbReference>
<sequence length="163" mass="17813">MTLSNPLRISLVVAATLQSASCFVLQHSSGARQTQLYANNRRDFVRTVVAGSSAMLIPSIANAKGGDSASIAMPNYIEFLIEKNKVIDPNDMLYKGPDIEVQLKRIGEAGARLPEVAALAEEKKWSQVQGIITGPLGTLLPYRLYYEKYSSSSFYIIILPTTS</sequence>
<dbReference type="InterPro" id="IPR023222">
    <property type="entry name" value="PsbQ-like_dom_sf"/>
</dbReference>
<name>A0AAD8YCM8_9STRA</name>
<evidence type="ECO:0008006" key="5">
    <source>
        <dbReference type="Google" id="ProtNLM"/>
    </source>
</evidence>
<proteinExistence type="predicted"/>
<organism evidence="3 4">
    <name type="scientific">Skeletonema marinoi</name>
    <dbReference type="NCBI Taxonomy" id="267567"/>
    <lineage>
        <taxon>Eukaryota</taxon>
        <taxon>Sar</taxon>
        <taxon>Stramenopiles</taxon>
        <taxon>Ochrophyta</taxon>
        <taxon>Bacillariophyta</taxon>
        <taxon>Coscinodiscophyceae</taxon>
        <taxon>Thalassiosirophycidae</taxon>
        <taxon>Thalassiosirales</taxon>
        <taxon>Skeletonemataceae</taxon>
        <taxon>Skeletonema</taxon>
        <taxon>Skeletonema marinoi-dohrnii complex</taxon>
    </lineage>
</organism>
<comment type="caution">
    <text evidence="3">The sequence shown here is derived from an EMBL/GenBank/DDBJ whole genome shotgun (WGS) entry which is preliminary data.</text>
</comment>
<evidence type="ECO:0000313" key="4">
    <source>
        <dbReference type="Proteomes" id="UP001224775"/>
    </source>
</evidence>
<keyword evidence="2" id="KW-0732">Signal</keyword>
<keyword evidence="1" id="KW-0793">Thylakoid</keyword>
<evidence type="ECO:0000256" key="1">
    <source>
        <dbReference type="ARBA" id="ARBA00023078"/>
    </source>
</evidence>
<keyword evidence="4" id="KW-1185">Reference proteome</keyword>
<feature type="chain" id="PRO_5042242549" description="PS II complex 12 kDa extrinsic protein" evidence="2">
    <location>
        <begin position="23"/>
        <end position="163"/>
    </location>
</feature>
<evidence type="ECO:0000256" key="2">
    <source>
        <dbReference type="SAM" id="SignalP"/>
    </source>
</evidence>
<gene>
    <name evidence="3" type="ORF">QTG54_005299</name>
</gene>